<accession>A0ABR2WH79</accession>
<dbReference type="PANTHER" id="PTHR10900">
    <property type="entry name" value="PERIOSTIN-RELATED"/>
    <property type="match status" value="1"/>
</dbReference>
<dbReference type="InterPro" id="IPR000782">
    <property type="entry name" value="FAS1_domain"/>
</dbReference>
<name>A0ABR2WH79_9FUNG</name>
<protein>
    <recommendedName>
        <fullName evidence="2">FAS1 domain-containing protein</fullName>
    </recommendedName>
</protein>
<evidence type="ECO:0000313" key="4">
    <source>
        <dbReference type="Proteomes" id="UP001479436"/>
    </source>
</evidence>
<proteinExistence type="predicted"/>
<feature type="domain" description="FAS1" evidence="2">
    <location>
        <begin position="22"/>
        <end position="166"/>
    </location>
</feature>
<dbReference type="InterPro" id="IPR050904">
    <property type="entry name" value="Adhesion/Biosynth-related"/>
</dbReference>
<dbReference type="SMART" id="SM00554">
    <property type="entry name" value="FAS1"/>
    <property type="match status" value="2"/>
</dbReference>
<evidence type="ECO:0000256" key="1">
    <source>
        <dbReference type="SAM" id="SignalP"/>
    </source>
</evidence>
<reference evidence="3 4" key="1">
    <citation type="submission" date="2023-04" db="EMBL/GenBank/DDBJ databases">
        <title>Genome of Basidiobolus ranarum AG-B5.</title>
        <authorList>
            <person name="Stajich J.E."/>
            <person name="Carter-House D."/>
            <person name="Gryganskyi A."/>
        </authorList>
    </citation>
    <scope>NUCLEOTIDE SEQUENCE [LARGE SCALE GENOMIC DNA]</scope>
    <source>
        <strain evidence="3 4">AG-B5</strain>
    </source>
</reference>
<dbReference type="SUPFAM" id="SSF82153">
    <property type="entry name" value="FAS1 domain"/>
    <property type="match status" value="2"/>
</dbReference>
<dbReference type="InterPro" id="IPR036378">
    <property type="entry name" value="FAS1_dom_sf"/>
</dbReference>
<dbReference type="PANTHER" id="PTHR10900:SF77">
    <property type="entry name" value="FI19380P1"/>
    <property type="match status" value="1"/>
</dbReference>
<evidence type="ECO:0000313" key="3">
    <source>
        <dbReference type="EMBL" id="KAK9760882.1"/>
    </source>
</evidence>
<keyword evidence="4" id="KW-1185">Reference proteome</keyword>
<gene>
    <name evidence="3" type="ORF">K7432_014663</name>
</gene>
<organism evidence="3 4">
    <name type="scientific">Basidiobolus ranarum</name>
    <dbReference type="NCBI Taxonomy" id="34480"/>
    <lineage>
        <taxon>Eukaryota</taxon>
        <taxon>Fungi</taxon>
        <taxon>Fungi incertae sedis</taxon>
        <taxon>Zoopagomycota</taxon>
        <taxon>Entomophthoromycotina</taxon>
        <taxon>Basidiobolomycetes</taxon>
        <taxon>Basidiobolales</taxon>
        <taxon>Basidiobolaceae</taxon>
        <taxon>Basidiobolus</taxon>
    </lineage>
</organism>
<evidence type="ECO:0000259" key="2">
    <source>
        <dbReference type="PROSITE" id="PS50213"/>
    </source>
</evidence>
<keyword evidence="1" id="KW-0732">Signal</keyword>
<comment type="caution">
    <text evidence="3">The sequence shown here is derived from an EMBL/GenBank/DDBJ whole genome shotgun (WGS) entry which is preliminary data.</text>
</comment>
<dbReference type="Pfam" id="PF02469">
    <property type="entry name" value="Fasciclin"/>
    <property type="match status" value="2"/>
</dbReference>
<feature type="signal peptide" evidence="1">
    <location>
        <begin position="1"/>
        <end position="18"/>
    </location>
</feature>
<feature type="domain" description="FAS1" evidence="2">
    <location>
        <begin position="168"/>
        <end position="293"/>
    </location>
</feature>
<feature type="chain" id="PRO_5046773633" description="FAS1 domain-containing protein" evidence="1">
    <location>
        <begin position="19"/>
        <end position="333"/>
    </location>
</feature>
<dbReference type="Proteomes" id="UP001479436">
    <property type="component" value="Unassembled WGS sequence"/>
</dbReference>
<dbReference type="Gene3D" id="2.30.180.10">
    <property type="entry name" value="FAS1 domain"/>
    <property type="match status" value="2"/>
</dbReference>
<dbReference type="PROSITE" id="PS50213">
    <property type="entry name" value="FAS1"/>
    <property type="match status" value="2"/>
</dbReference>
<dbReference type="EMBL" id="JASJQH010001729">
    <property type="protein sequence ID" value="KAK9760882.1"/>
    <property type="molecule type" value="Genomic_DNA"/>
</dbReference>
<sequence length="333" mass="34863">MRLTIATAALFLASGSLCQDVQKSLADNVSANQELGAFATVVSNSDFESVRSLLSGTNQYTLFAPSDAALKAANVDTSNTTAVLDILKYHVIAGKIKSTELKTLQFPTTVLNDTSIVNLPNNKSQVLGVSKNAQDVSVSYGLKSAKVIKADLESSNGITHIIDQVLLPPVSPSETAKAANLTTLMDLLAKSNLTSTIDGFKGATIFAPSNEALKSLDTSKMNATALTDLLKYHVITSTVGYSSDLKDGLLATVQGSNVNIKNNNGAITVNNAKVVTPNVLTSNGVVHVIDTVLMPGQANSFNDKNTYNSASGLTISTWATGVLVLSGMVLPQL</sequence>